<name>A0A1F4SQG3_UNCSA</name>
<comment type="caution">
    <text evidence="1">The sequence shown here is derived from an EMBL/GenBank/DDBJ whole genome shotgun (WGS) entry which is preliminary data.</text>
</comment>
<accession>A0A1F4SQG3</accession>
<evidence type="ECO:0000313" key="2">
    <source>
        <dbReference type="Proteomes" id="UP000178417"/>
    </source>
</evidence>
<gene>
    <name evidence="1" type="ORF">A2310_07815</name>
</gene>
<evidence type="ECO:0000313" key="1">
    <source>
        <dbReference type="EMBL" id="OGC22650.1"/>
    </source>
</evidence>
<sequence length="195" mass="21413">MGFLMRGLVEKFQMPPTIQKETFRGLETRGSDRSATWRAGKFSGLTRSFRGEPEAEMHAFVIQSLCQEYQFSSALAGSVANISLLCNVEFTEDFLTALAGDRVLQGKFISNEVLDAVEGIHDKNQNTFAVTSQALRLLNNGVTAKFTMRDNVFMLIASAVSNTVETPNPISSGKPAGAWYNGNYYGDAGFRYAVV</sequence>
<organism evidence="1 2">
    <name type="scientific">candidate division WOR-1 bacterium RIFOXYB2_FULL_37_13</name>
    <dbReference type="NCBI Taxonomy" id="1802579"/>
    <lineage>
        <taxon>Bacteria</taxon>
        <taxon>Bacillati</taxon>
        <taxon>Saganbacteria</taxon>
    </lineage>
</organism>
<dbReference type="EMBL" id="MEUB01000027">
    <property type="protein sequence ID" value="OGC22650.1"/>
    <property type="molecule type" value="Genomic_DNA"/>
</dbReference>
<reference evidence="1 2" key="1">
    <citation type="journal article" date="2016" name="Nat. Commun.">
        <title>Thousands of microbial genomes shed light on interconnected biogeochemical processes in an aquifer system.</title>
        <authorList>
            <person name="Anantharaman K."/>
            <person name="Brown C.T."/>
            <person name="Hug L.A."/>
            <person name="Sharon I."/>
            <person name="Castelle C.J."/>
            <person name="Probst A.J."/>
            <person name="Thomas B.C."/>
            <person name="Singh A."/>
            <person name="Wilkins M.J."/>
            <person name="Karaoz U."/>
            <person name="Brodie E.L."/>
            <person name="Williams K.H."/>
            <person name="Hubbard S.S."/>
            <person name="Banfield J.F."/>
        </authorList>
    </citation>
    <scope>NUCLEOTIDE SEQUENCE [LARGE SCALE GENOMIC DNA]</scope>
</reference>
<protein>
    <submittedName>
        <fullName evidence="1">Uncharacterized protein</fullName>
    </submittedName>
</protein>
<dbReference type="Proteomes" id="UP000178417">
    <property type="component" value="Unassembled WGS sequence"/>
</dbReference>
<dbReference type="AlphaFoldDB" id="A0A1F4SQG3"/>
<dbReference type="STRING" id="1802579.A2310_07815"/>
<proteinExistence type="predicted"/>